<evidence type="ECO:0000313" key="3">
    <source>
        <dbReference type="Proteomes" id="UP001329430"/>
    </source>
</evidence>
<feature type="chain" id="PRO_5043034221" evidence="1">
    <location>
        <begin position="20"/>
        <end position="301"/>
    </location>
</feature>
<keyword evidence="1" id="KW-0732">Signal</keyword>
<evidence type="ECO:0000313" key="2">
    <source>
        <dbReference type="EMBL" id="KAK5645686.1"/>
    </source>
</evidence>
<reference evidence="2 3" key="1">
    <citation type="journal article" date="2024" name="Insects">
        <title>An Improved Chromosome-Level Genome Assembly of the Firefly Pyrocoelia pectoralis.</title>
        <authorList>
            <person name="Fu X."/>
            <person name="Meyer-Rochow V.B."/>
            <person name="Ballantyne L."/>
            <person name="Zhu X."/>
        </authorList>
    </citation>
    <scope>NUCLEOTIDE SEQUENCE [LARGE SCALE GENOMIC DNA]</scope>
    <source>
        <strain evidence="2">XCY_ONT2</strain>
    </source>
</reference>
<name>A0AAN7VHJ4_9COLE</name>
<dbReference type="AlphaFoldDB" id="A0AAN7VHJ4"/>
<comment type="caution">
    <text evidence="2">The sequence shown here is derived from an EMBL/GenBank/DDBJ whole genome shotgun (WGS) entry which is preliminary data.</text>
</comment>
<dbReference type="EMBL" id="JAVRBK010000003">
    <property type="protein sequence ID" value="KAK5645686.1"/>
    <property type="molecule type" value="Genomic_DNA"/>
</dbReference>
<sequence length="301" mass="35098">MGFCIYFTIMLHAIHLAKMDVFSNRYCPDMNPQYYVTIEQLMGMWYGVEIISHKQNEERLGSRYSESCPIIHISEDNSPTIPPFYVGQPIYPYENNYGTNNDYNRYPSTDYTQDPYRNTYGQPLPYGQNNPYDQGVPYQRPIYPGTQQGKQYIDEYQRRYAEDIKRLRLLWDENGSYVEYFLRYNTSKPGFWISSGPHNGSSLEQQYNQFAGTVQVIKAVGNHLVLTFCRQLPDQQLYTGILSRVPKLSRSEISDVHDLLMKRGLDSYNVKKVCAHNNGQKFILSIFSLLPIIFISLIRST</sequence>
<evidence type="ECO:0000256" key="1">
    <source>
        <dbReference type="SAM" id="SignalP"/>
    </source>
</evidence>
<gene>
    <name evidence="2" type="ORF">RI129_004150</name>
</gene>
<protein>
    <submittedName>
        <fullName evidence="2">Uncharacterized protein</fullName>
    </submittedName>
</protein>
<dbReference type="Proteomes" id="UP001329430">
    <property type="component" value="Chromosome 3"/>
</dbReference>
<keyword evidence="3" id="KW-1185">Reference proteome</keyword>
<organism evidence="2 3">
    <name type="scientific">Pyrocoelia pectoralis</name>
    <dbReference type="NCBI Taxonomy" id="417401"/>
    <lineage>
        <taxon>Eukaryota</taxon>
        <taxon>Metazoa</taxon>
        <taxon>Ecdysozoa</taxon>
        <taxon>Arthropoda</taxon>
        <taxon>Hexapoda</taxon>
        <taxon>Insecta</taxon>
        <taxon>Pterygota</taxon>
        <taxon>Neoptera</taxon>
        <taxon>Endopterygota</taxon>
        <taxon>Coleoptera</taxon>
        <taxon>Polyphaga</taxon>
        <taxon>Elateriformia</taxon>
        <taxon>Elateroidea</taxon>
        <taxon>Lampyridae</taxon>
        <taxon>Lampyrinae</taxon>
        <taxon>Pyrocoelia</taxon>
    </lineage>
</organism>
<accession>A0AAN7VHJ4</accession>
<feature type="signal peptide" evidence="1">
    <location>
        <begin position="1"/>
        <end position="19"/>
    </location>
</feature>
<proteinExistence type="predicted"/>